<protein>
    <submittedName>
        <fullName evidence="2">Putative lipoprotein</fullName>
    </submittedName>
</protein>
<dbReference type="PATRIC" id="fig|35806.4.peg.3179"/>
<evidence type="ECO:0000256" key="1">
    <source>
        <dbReference type="SAM" id="MobiDB-lite"/>
    </source>
</evidence>
<dbReference type="RefSeq" id="WP_081381048.1">
    <property type="nucleotide sequence ID" value="NZ_MSYR01000001.1"/>
</dbReference>
<name>A0A0D6B6A6_RHOSU</name>
<dbReference type="OrthoDB" id="3295600at2"/>
<dbReference type="EMBL" id="AP014800">
    <property type="protein sequence ID" value="BAQ70239.1"/>
    <property type="molecule type" value="Genomic_DNA"/>
</dbReference>
<dbReference type="InterPro" id="IPR021323">
    <property type="entry name" value="DUF2927"/>
</dbReference>
<keyword evidence="2" id="KW-0449">Lipoprotein</keyword>
<dbReference type="AlphaFoldDB" id="A0A0D6B6A6"/>
<evidence type="ECO:0000313" key="3">
    <source>
        <dbReference type="Proteomes" id="UP000064912"/>
    </source>
</evidence>
<reference evidence="2 3" key="1">
    <citation type="submission" date="2015-02" db="EMBL/GenBank/DDBJ databases">
        <title>Genome sequene of Rhodovulum sulfidophilum DSM 2351.</title>
        <authorList>
            <person name="Nagao N."/>
        </authorList>
    </citation>
    <scope>NUCLEOTIDE SEQUENCE [LARGE SCALE GENOMIC DNA]</scope>
    <source>
        <strain evidence="2 3">DSM 2351</strain>
    </source>
</reference>
<gene>
    <name evidence="2" type="ORF">NHU_03095</name>
</gene>
<dbReference type="eggNOG" id="ENOG502Z86E">
    <property type="taxonomic scope" value="Bacteria"/>
</dbReference>
<proteinExistence type="predicted"/>
<feature type="region of interest" description="Disordered" evidence="1">
    <location>
        <begin position="26"/>
        <end position="46"/>
    </location>
</feature>
<evidence type="ECO:0000313" key="2">
    <source>
        <dbReference type="EMBL" id="BAQ70239.1"/>
    </source>
</evidence>
<dbReference type="Pfam" id="PF11150">
    <property type="entry name" value="DUF2927"/>
    <property type="match status" value="1"/>
</dbReference>
<dbReference type="PROSITE" id="PS51257">
    <property type="entry name" value="PROKAR_LIPOPROTEIN"/>
    <property type="match status" value="1"/>
</dbReference>
<organism evidence="2 3">
    <name type="scientific">Rhodovulum sulfidophilum</name>
    <name type="common">Rhodobacter sulfidophilus</name>
    <dbReference type="NCBI Taxonomy" id="35806"/>
    <lineage>
        <taxon>Bacteria</taxon>
        <taxon>Pseudomonadati</taxon>
        <taxon>Pseudomonadota</taxon>
        <taxon>Alphaproteobacteria</taxon>
        <taxon>Rhodobacterales</taxon>
        <taxon>Paracoccaceae</taxon>
        <taxon>Rhodovulum</taxon>
    </lineage>
</organism>
<accession>A0A0D6B6A6</accession>
<dbReference type="KEGG" id="rsu:NHU_03095"/>
<feature type="compositionally biased region" description="Basic and acidic residues" evidence="1">
    <location>
        <begin position="32"/>
        <end position="46"/>
    </location>
</feature>
<dbReference type="Proteomes" id="UP000064912">
    <property type="component" value="Chromosome"/>
</dbReference>
<sequence>MTPKLRRLFQSGVLLGVLAGCQLAPAPPETRPVARPDGAETRPRSADSEIIARHYARVQNDLLARGLLRTDGGEADVPFTRHALVEDFIRVALFDEYVTRDGHLVARETQSRLRRWEQPVRFGLVFGDTIPPGQRAVDRAEIAEYVGRLSRLTGLSMRITAPEQANFQIFVVNEDERRRIGPELRRLIPGIDIAAESTIAVMPRSTFCLVLAFSEGDASTYSSAVAVIRGEHPDRLRQSCIHEELAQGLGLANDSPAARPSIFNDDEEFALLTPHDELLLKILYDRRLRPGMRPAEARPIVEDIVAELMAGES</sequence>